<sequence>MTISRRHLTQGTLGGLLAMPFIRPAFAQERTITLAAYGGIFQENYQAVVVDPFMRAHPGIKVTYFAMPNSAQTLGTIRAQKAAPQLDVAMFDITIGKAATDEGLLDPLTPAEFPVLADLAPSAFAPGVNSVGVTFDSLSLLYSPETVKPAPTSWRVLWDPAYSGKIAITAAPDIVGIGMTLVANRLFGGTDYKDFSRGVQALADLSPHVLSWDPKPDAYTFITNGTAQLGVGWNARGQLYSRQSAGKLGAALPEEGSLFQINTLGLVKGAPQSEAAKAFIAYALSPVAQAAFAERMFYAPVNTKAQVSAEALSATAASPERMGKMLAVDWLEVAKFRNQLNEQWRRRILTRS</sequence>
<reference evidence="2 3" key="1">
    <citation type="submission" date="2018-06" db="EMBL/GenBank/DDBJ databases">
        <title>Genomic Encyclopedia of Archaeal and Bacterial Type Strains, Phase II (KMG-II): from individual species to whole genera.</title>
        <authorList>
            <person name="Goeker M."/>
        </authorList>
    </citation>
    <scope>NUCLEOTIDE SEQUENCE [LARGE SCALE GENOMIC DNA]</scope>
    <source>
        <strain evidence="2 3">DSM 24525</strain>
    </source>
</reference>
<evidence type="ECO:0000313" key="2">
    <source>
        <dbReference type="EMBL" id="PZW51117.1"/>
    </source>
</evidence>
<evidence type="ECO:0000256" key="1">
    <source>
        <dbReference type="ARBA" id="ARBA00022729"/>
    </source>
</evidence>
<dbReference type="RefSeq" id="WP_211313992.1">
    <property type="nucleotide sequence ID" value="NZ_QKYU01000001.1"/>
</dbReference>
<comment type="caution">
    <text evidence="2">The sequence shown here is derived from an EMBL/GenBank/DDBJ whole genome shotgun (WGS) entry which is preliminary data.</text>
</comment>
<name>A0A2W7JF50_9PROT</name>
<evidence type="ECO:0000313" key="3">
    <source>
        <dbReference type="Proteomes" id="UP000249688"/>
    </source>
</evidence>
<protein>
    <submittedName>
        <fullName evidence="2">Putative spermidine/putrescine transport system substrate-binding protein</fullName>
    </submittedName>
</protein>
<dbReference type="PANTHER" id="PTHR30006">
    <property type="entry name" value="THIAMINE-BINDING PERIPLASMIC PROTEIN-RELATED"/>
    <property type="match status" value="1"/>
</dbReference>
<dbReference type="Proteomes" id="UP000249688">
    <property type="component" value="Unassembled WGS sequence"/>
</dbReference>
<dbReference type="AlphaFoldDB" id="A0A2W7JF50"/>
<dbReference type="GO" id="GO:0015888">
    <property type="term" value="P:thiamine transport"/>
    <property type="evidence" value="ECO:0007669"/>
    <property type="project" value="TreeGrafter"/>
</dbReference>
<keyword evidence="1" id="KW-0732">Signal</keyword>
<proteinExistence type="predicted"/>
<organism evidence="2 3">
    <name type="scientific">Humitalea rosea</name>
    <dbReference type="NCBI Taxonomy" id="990373"/>
    <lineage>
        <taxon>Bacteria</taxon>
        <taxon>Pseudomonadati</taxon>
        <taxon>Pseudomonadota</taxon>
        <taxon>Alphaproteobacteria</taxon>
        <taxon>Acetobacterales</taxon>
        <taxon>Roseomonadaceae</taxon>
        <taxon>Humitalea</taxon>
    </lineage>
</organism>
<gene>
    <name evidence="2" type="ORF">C8P66_101337</name>
</gene>
<dbReference type="Pfam" id="PF13416">
    <property type="entry name" value="SBP_bac_8"/>
    <property type="match status" value="1"/>
</dbReference>
<dbReference type="InterPro" id="IPR006059">
    <property type="entry name" value="SBP"/>
</dbReference>
<dbReference type="SUPFAM" id="SSF53850">
    <property type="entry name" value="Periplasmic binding protein-like II"/>
    <property type="match status" value="1"/>
</dbReference>
<dbReference type="GO" id="GO:0030975">
    <property type="term" value="F:thiamine binding"/>
    <property type="evidence" value="ECO:0007669"/>
    <property type="project" value="TreeGrafter"/>
</dbReference>
<dbReference type="GO" id="GO:0030976">
    <property type="term" value="F:thiamine pyrophosphate binding"/>
    <property type="evidence" value="ECO:0007669"/>
    <property type="project" value="TreeGrafter"/>
</dbReference>
<dbReference type="CDD" id="cd13589">
    <property type="entry name" value="PBP2_polyamine_RpCGA009"/>
    <property type="match status" value="1"/>
</dbReference>
<keyword evidence="3" id="KW-1185">Reference proteome</keyword>
<dbReference type="EMBL" id="QKYU01000001">
    <property type="protein sequence ID" value="PZW51117.1"/>
    <property type="molecule type" value="Genomic_DNA"/>
</dbReference>
<accession>A0A2W7JF50</accession>
<dbReference type="PANTHER" id="PTHR30006:SF2">
    <property type="entry name" value="ABC TRANSPORTER SUBSTRATE-BINDING PROTEIN"/>
    <property type="match status" value="1"/>
</dbReference>
<dbReference type="GO" id="GO:0030288">
    <property type="term" value="C:outer membrane-bounded periplasmic space"/>
    <property type="evidence" value="ECO:0007669"/>
    <property type="project" value="TreeGrafter"/>
</dbReference>
<dbReference type="Gene3D" id="3.40.190.10">
    <property type="entry name" value="Periplasmic binding protein-like II"/>
    <property type="match status" value="2"/>
</dbReference>